<keyword evidence="3" id="KW-1185">Reference proteome</keyword>
<reference evidence="2 3" key="1">
    <citation type="journal article" date="2018" name="Sci. Data">
        <title>The draft genome sequence of cork oak.</title>
        <authorList>
            <person name="Ramos A.M."/>
            <person name="Usie A."/>
            <person name="Barbosa P."/>
            <person name="Barros P.M."/>
            <person name="Capote T."/>
            <person name="Chaves I."/>
            <person name="Simoes F."/>
            <person name="Abreu I."/>
            <person name="Carrasquinho I."/>
            <person name="Faro C."/>
            <person name="Guimaraes J.B."/>
            <person name="Mendonca D."/>
            <person name="Nobrega F."/>
            <person name="Rodrigues L."/>
            <person name="Saibo N.J.M."/>
            <person name="Varela M.C."/>
            <person name="Egas C."/>
            <person name="Matos J."/>
            <person name="Miguel C.M."/>
            <person name="Oliveira M.M."/>
            <person name="Ricardo C.P."/>
            <person name="Goncalves S."/>
        </authorList>
    </citation>
    <scope>NUCLEOTIDE SEQUENCE [LARGE SCALE GENOMIC DNA]</scope>
    <source>
        <strain evidence="3">cv. HL8</strain>
    </source>
</reference>
<organism evidence="2 3">
    <name type="scientific">Quercus suber</name>
    <name type="common">Cork oak</name>
    <dbReference type="NCBI Taxonomy" id="58331"/>
    <lineage>
        <taxon>Eukaryota</taxon>
        <taxon>Viridiplantae</taxon>
        <taxon>Streptophyta</taxon>
        <taxon>Embryophyta</taxon>
        <taxon>Tracheophyta</taxon>
        <taxon>Spermatophyta</taxon>
        <taxon>Magnoliopsida</taxon>
        <taxon>eudicotyledons</taxon>
        <taxon>Gunneridae</taxon>
        <taxon>Pentapetalae</taxon>
        <taxon>rosids</taxon>
        <taxon>fabids</taxon>
        <taxon>Fagales</taxon>
        <taxon>Fagaceae</taxon>
        <taxon>Quercus</taxon>
    </lineage>
</organism>
<dbReference type="Proteomes" id="UP000237347">
    <property type="component" value="Unassembled WGS sequence"/>
</dbReference>
<feature type="region of interest" description="Disordered" evidence="1">
    <location>
        <begin position="21"/>
        <end position="52"/>
    </location>
</feature>
<sequence length="88" mass="9835">MAKSQPDYCLFQLPLPESHQEQLQQVHVANSQSPKSRTTGQSNSKAQPHLIESVLDYPVRGEKRGQVGRGVSRDALSTYAAGTIWTWR</sequence>
<dbReference type="EMBL" id="PKMF04000089">
    <property type="protein sequence ID" value="KAK7851307.1"/>
    <property type="molecule type" value="Genomic_DNA"/>
</dbReference>
<comment type="caution">
    <text evidence="2">The sequence shown here is derived from an EMBL/GenBank/DDBJ whole genome shotgun (WGS) entry which is preliminary data.</text>
</comment>
<gene>
    <name evidence="2" type="ORF">CFP56_042504</name>
</gene>
<evidence type="ECO:0000256" key="1">
    <source>
        <dbReference type="SAM" id="MobiDB-lite"/>
    </source>
</evidence>
<protein>
    <submittedName>
        <fullName evidence="2">Uncharacterized protein</fullName>
    </submittedName>
</protein>
<evidence type="ECO:0000313" key="3">
    <source>
        <dbReference type="Proteomes" id="UP000237347"/>
    </source>
</evidence>
<proteinExistence type="predicted"/>
<accession>A0AAW0LK64</accession>
<name>A0AAW0LK64_QUESU</name>
<feature type="compositionally biased region" description="Polar residues" evidence="1">
    <location>
        <begin position="21"/>
        <end position="46"/>
    </location>
</feature>
<evidence type="ECO:0000313" key="2">
    <source>
        <dbReference type="EMBL" id="KAK7851307.1"/>
    </source>
</evidence>
<dbReference type="AlphaFoldDB" id="A0AAW0LK64"/>